<evidence type="ECO:0000256" key="4">
    <source>
        <dbReference type="RuleBase" id="RU003423"/>
    </source>
</evidence>
<evidence type="ECO:0000313" key="9">
    <source>
        <dbReference type="Proteomes" id="UP000782312"/>
    </source>
</evidence>
<accession>A0A932I0N7</accession>
<sequence length="434" mass="44655">MATPLPMPKLGLTMEQGTILKWMKPEGAPVEKGEIILQIQTDKVEYEVESPDGGVLLKTLAGEGDAVPCGQNVAVIGRKGEDVSAFTGGAAPKAEKPAAPAPSRAEAQPAAPAPSAPVPQAPAGAPAAGGESAPPRDGRVFASPAARRVARELGMDYRTLKGSGPGGRIVQADVRAAAQSPGRTAGAPRVAAPPAPPAAATGPAAVAAKKPVAGMRKVIAQRMAASWSAVPRVTLQAEVDLTNLLAVREASRKAWEQDLGVKVSINDLILFYTARAVRRCPAVNVRLAGEEIHQMADVNLGIAVAVENGLMVPVIRGADQKPIDALAREARALAESARAGSLPLSALEGGTFTVSNLGAYGIDHFSAIVNAPESCILSVGAARERAVVREGQVVPRTTAWLGINADHRIVDGAPAAGFLSTLKDMLENPKVMPA</sequence>
<dbReference type="PROSITE" id="PS50968">
    <property type="entry name" value="BIOTINYL_LIPOYL"/>
    <property type="match status" value="1"/>
</dbReference>
<dbReference type="Gene3D" id="2.40.50.100">
    <property type="match status" value="1"/>
</dbReference>
<feature type="domain" description="Peripheral subunit-binding (PSBD)" evidence="7">
    <location>
        <begin position="141"/>
        <end position="178"/>
    </location>
</feature>
<feature type="compositionally biased region" description="Low complexity" evidence="5">
    <location>
        <begin position="88"/>
        <end position="110"/>
    </location>
</feature>
<name>A0A932I0N7_UNCTE</name>
<keyword evidence="4" id="KW-0808">Transferase</keyword>
<dbReference type="InterPro" id="IPR001078">
    <property type="entry name" value="2-oxoacid_DH_actylTfrase"/>
</dbReference>
<dbReference type="InterPro" id="IPR036625">
    <property type="entry name" value="E3-bd_dom_sf"/>
</dbReference>
<dbReference type="Gene3D" id="4.10.320.10">
    <property type="entry name" value="E3-binding domain"/>
    <property type="match status" value="1"/>
</dbReference>
<feature type="region of interest" description="Disordered" evidence="5">
    <location>
        <begin position="176"/>
        <end position="202"/>
    </location>
</feature>
<dbReference type="Gene3D" id="3.30.559.10">
    <property type="entry name" value="Chloramphenicol acetyltransferase-like domain"/>
    <property type="match status" value="1"/>
</dbReference>
<dbReference type="SUPFAM" id="SSF47005">
    <property type="entry name" value="Peripheral subunit-binding domain of 2-oxo acid dehydrogenase complex"/>
    <property type="match status" value="1"/>
</dbReference>
<dbReference type="InterPro" id="IPR000089">
    <property type="entry name" value="Biotin_lipoyl"/>
</dbReference>
<keyword evidence="3 4" id="KW-0450">Lipoyl</keyword>
<evidence type="ECO:0000256" key="2">
    <source>
        <dbReference type="ARBA" id="ARBA00007317"/>
    </source>
</evidence>
<feature type="compositionally biased region" description="Low complexity" evidence="5">
    <location>
        <begin position="181"/>
        <end position="190"/>
    </location>
</feature>
<keyword evidence="4" id="KW-0012">Acyltransferase</keyword>
<evidence type="ECO:0000259" key="7">
    <source>
        <dbReference type="PROSITE" id="PS51826"/>
    </source>
</evidence>
<dbReference type="InterPro" id="IPR011053">
    <property type="entry name" value="Single_hybrid_motif"/>
</dbReference>
<dbReference type="InterPro" id="IPR023213">
    <property type="entry name" value="CAT-like_dom_sf"/>
</dbReference>
<dbReference type="EC" id="2.3.1.-" evidence="4"/>
<dbReference type="Pfam" id="PF00198">
    <property type="entry name" value="2-oxoacid_dh"/>
    <property type="match status" value="1"/>
</dbReference>
<dbReference type="SUPFAM" id="SSF52777">
    <property type="entry name" value="CoA-dependent acyltransferases"/>
    <property type="match status" value="1"/>
</dbReference>
<feature type="compositionally biased region" description="Low complexity" evidence="5">
    <location>
        <begin position="121"/>
        <end position="133"/>
    </location>
</feature>
<dbReference type="GO" id="GO:0016746">
    <property type="term" value="F:acyltransferase activity"/>
    <property type="evidence" value="ECO:0007669"/>
    <property type="project" value="UniProtKB-KW"/>
</dbReference>
<protein>
    <recommendedName>
        <fullName evidence="4">Dihydrolipoamide acetyltransferase component of pyruvate dehydrogenase complex</fullName>
        <ecNumber evidence="4">2.3.1.-</ecNumber>
    </recommendedName>
</protein>
<reference evidence="8" key="1">
    <citation type="submission" date="2020-07" db="EMBL/GenBank/DDBJ databases">
        <title>Huge and variable diversity of episymbiotic CPR bacteria and DPANN archaea in groundwater ecosystems.</title>
        <authorList>
            <person name="He C.Y."/>
            <person name="Keren R."/>
            <person name="Whittaker M."/>
            <person name="Farag I.F."/>
            <person name="Doudna J."/>
            <person name="Cate J.H.D."/>
            <person name="Banfield J.F."/>
        </authorList>
    </citation>
    <scope>NUCLEOTIDE SEQUENCE</scope>
    <source>
        <strain evidence="8">NC_groundwater_763_Ag_S-0.2um_68_21</strain>
    </source>
</reference>
<evidence type="ECO:0000313" key="8">
    <source>
        <dbReference type="EMBL" id="MBI3129166.1"/>
    </source>
</evidence>
<gene>
    <name evidence="8" type="ORF">HYZ11_16285</name>
</gene>
<evidence type="ECO:0000256" key="5">
    <source>
        <dbReference type="SAM" id="MobiDB-lite"/>
    </source>
</evidence>
<comment type="cofactor">
    <cofactor evidence="1 4">
        <name>(R)-lipoate</name>
        <dbReference type="ChEBI" id="CHEBI:83088"/>
    </cofactor>
</comment>
<comment type="similarity">
    <text evidence="2 4">Belongs to the 2-oxoacid dehydrogenase family.</text>
</comment>
<dbReference type="CDD" id="cd06849">
    <property type="entry name" value="lipoyl_domain"/>
    <property type="match status" value="1"/>
</dbReference>
<dbReference type="InterPro" id="IPR004167">
    <property type="entry name" value="PSBD"/>
</dbReference>
<evidence type="ECO:0000256" key="1">
    <source>
        <dbReference type="ARBA" id="ARBA00001938"/>
    </source>
</evidence>
<dbReference type="InterPro" id="IPR045257">
    <property type="entry name" value="E2/Pdx1"/>
</dbReference>
<proteinExistence type="inferred from homology"/>
<dbReference type="Proteomes" id="UP000782312">
    <property type="component" value="Unassembled WGS sequence"/>
</dbReference>
<feature type="compositionally biased region" description="Pro residues" evidence="5">
    <location>
        <begin position="111"/>
        <end position="120"/>
    </location>
</feature>
<dbReference type="PANTHER" id="PTHR23151">
    <property type="entry name" value="DIHYDROLIPOAMIDE ACETYL/SUCCINYL-TRANSFERASE-RELATED"/>
    <property type="match status" value="1"/>
</dbReference>
<evidence type="ECO:0000259" key="6">
    <source>
        <dbReference type="PROSITE" id="PS50968"/>
    </source>
</evidence>
<dbReference type="PROSITE" id="PS51826">
    <property type="entry name" value="PSBD"/>
    <property type="match status" value="1"/>
</dbReference>
<dbReference type="AlphaFoldDB" id="A0A932I0N7"/>
<evidence type="ECO:0000256" key="3">
    <source>
        <dbReference type="ARBA" id="ARBA00022823"/>
    </source>
</evidence>
<dbReference type="PANTHER" id="PTHR23151:SF90">
    <property type="entry name" value="DIHYDROLIPOYLLYSINE-RESIDUE ACETYLTRANSFERASE COMPONENT OF PYRUVATE DEHYDROGENASE COMPLEX, MITOCHONDRIAL-RELATED"/>
    <property type="match status" value="1"/>
</dbReference>
<dbReference type="GO" id="GO:0006086">
    <property type="term" value="P:pyruvate decarboxylation to acetyl-CoA"/>
    <property type="evidence" value="ECO:0007669"/>
    <property type="project" value="InterPro"/>
</dbReference>
<feature type="region of interest" description="Disordered" evidence="5">
    <location>
        <begin position="86"/>
        <end position="139"/>
    </location>
</feature>
<dbReference type="EMBL" id="JACPUR010000038">
    <property type="protein sequence ID" value="MBI3129166.1"/>
    <property type="molecule type" value="Genomic_DNA"/>
</dbReference>
<dbReference type="Pfam" id="PF02817">
    <property type="entry name" value="E3_binding"/>
    <property type="match status" value="1"/>
</dbReference>
<comment type="caution">
    <text evidence="8">The sequence shown here is derived from an EMBL/GenBank/DDBJ whole genome shotgun (WGS) entry which is preliminary data.</text>
</comment>
<organism evidence="8 9">
    <name type="scientific">Tectimicrobiota bacterium</name>
    <dbReference type="NCBI Taxonomy" id="2528274"/>
    <lineage>
        <taxon>Bacteria</taxon>
        <taxon>Pseudomonadati</taxon>
        <taxon>Nitrospinota/Tectimicrobiota group</taxon>
        <taxon>Candidatus Tectimicrobiota</taxon>
    </lineage>
</organism>
<dbReference type="GO" id="GO:0045254">
    <property type="term" value="C:pyruvate dehydrogenase complex"/>
    <property type="evidence" value="ECO:0007669"/>
    <property type="project" value="InterPro"/>
</dbReference>
<feature type="domain" description="Lipoyl-binding" evidence="6">
    <location>
        <begin position="2"/>
        <end position="77"/>
    </location>
</feature>
<dbReference type="SUPFAM" id="SSF51230">
    <property type="entry name" value="Single hybrid motif"/>
    <property type="match status" value="1"/>
</dbReference>
<dbReference type="Pfam" id="PF00364">
    <property type="entry name" value="Biotin_lipoyl"/>
    <property type="match status" value="1"/>
</dbReference>